<dbReference type="InterPro" id="IPR029063">
    <property type="entry name" value="SAM-dependent_MTases_sf"/>
</dbReference>
<dbReference type="AlphaFoldDB" id="A0A934TNH4"/>
<dbReference type="Proteomes" id="UP000630528">
    <property type="component" value="Unassembled WGS sequence"/>
</dbReference>
<comment type="caution">
    <text evidence="2">The sequence shown here is derived from an EMBL/GenBank/DDBJ whole genome shotgun (WGS) entry which is preliminary data.</text>
</comment>
<protein>
    <submittedName>
        <fullName evidence="2">FkbM family methyltransferase</fullName>
    </submittedName>
</protein>
<evidence type="ECO:0000259" key="1">
    <source>
        <dbReference type="Pfam" id="PF05050"/>
    </source>
</evidence>
<dbReference type="PANTHER" id="PTHR34203">
    <property type="entry name" value="METHYLTRANSFERASE, FKBM FAMILY PROTEIN"/>
    <property type="match status" value="1"/>
</dbReference>
<dbReference type="GO" id="GO:0032259">
    <property type="term" value="P:methylation"/>
    <property type="evidence" value="ECO:0007669"/>
    <property type="project" value="UniProtKB-KW"/>
</dbReference>
<proteinExistence type="predicted"/>
<accession>A0A934TNH4</accession>
<reference evidence="2" key="1">
    <citation type="journal article" date="2012" name="J. Microbiol. Biotechnol.">
        <title>Ramlibacter ginsenosidimutans sp. nov., with ginsenoside-converting activity.</title>
        <authorList>
            <person name="Wang L."/>
            <person name="An D.S."/>
            <person name="Kim S.G."/>
            <person name="Jin F.X."/>
            <person name="Kim S.C."/>
            <person name="Lee S.T."/>
            <person name="Im W.T."/>
        </authorList>
    </citation>
    <scope>NUCLEOTIDE SEQUENCE</scope>
    <source>
        <strain evidence="2">KACC 17527</strain>
    </source>
</reference>
<dbReference type="InterPro" id="IPR006342">
    <property type="entry name" value="FkbM_mtfrase"/>
</dbReference>
<dbReference type="PANTHER" id="PTHR34203:SF15">
    <property type="entry name" value="SLL1173 PROTEIN"/>
    <property type="match status" value="1"/>
</dbReference>
<dbReference type="Pfam" id="PF05050">
    <property type="entry name" value="Methyltransf_21"/>
    <property type="match status" value="1"/>
</dbReference>
<evidence type="ECO:0000313" key="3">
    <source>
        <dbReference type="Proteomes" id="UP000630528"/>
    </source>
</evidence>
<name>A0A934TNH4_9BURK</name>
<dbReference type="NCBIfam" id="TIGR01444">
    <property type="entry name" value="fkbM_fam"/>
    <property type="match status" value="1"/>
</dbReference>
<keyword evidence="2" id="KW-0489">Methyltransferase</keyword>
<dbReference type="InterPro" id="IPR052514">
    <property type="entry name" value="SAM-dependent_MTase"/>
</dbReference>
<keyword evidence="3" id="KW-1185">Reference proteome</keyword>
<reference evidence="2" key="2">
    <citation type="submission" date="2021-01" db="EMBL/GenBank/DDBJ databases">
        <authorList>
            <person name="Kang M."/>
        </authorList>
    </citation>
    <scope>NUCLEOTIDE SEQUENCE</scope>
    <source>
        <strain evidence="2">KACC 17527</strain>
    </source>
</reference>
<dbReference type="EMBL" id="JAEPWM010000001">
    <property type="protein sequence ID" value="MBK6004586.1"/>
    <property type="molecule type" value="Genomic_DNA"/>
</dbReference>
<gene>
    <name evidence="2" type="ORF">JJB11_00660</name>
</gene>
<dbReference type="RefSeq" id="WP_201165979.1">
    <property type="nucleotide sequence ID" value="NZ_JAEPWM010000001.1"/>
</dbReference>
<keyword evidence="2" id="KW-0808">Transferase</keyword>
<feature type="domain" description="Methyltransferase FkbM" evidence="1">
    <location>
        <begin position="27"/>
        <end position="174"/>
    </location>
</feature>
<sequence>MRLYGEWAQLELEKLARLLPAGGTVLDIGAFVGSHTLAFARMVGPQGQVHSFEPRSAIRQLLQSNVDRNGLSQVRVHGCALGRSEATLEIPSVAASISSERAVNFGGLALREAEDKEAQPVERVAIRPLDSFAFEQLDLIKIDAEGMEPDVIAGAGQTLARHRPVIFAECNDLEGGAQVLRAFQDLDCAVLGSVEPAYNPANFLNNAHNVFGEAGEAALLAVPRERLPVLHAHGSLQGLAPIESIDALALLMLHKAQYPFEVLAASSAAGTLGLRYASPLSRMMEEEVRKGRAELAACSEHAQATAARLGNTEALLSMTEARLKQEEQRALAAESYRSSSLRWWLGRLRRRISPAGRP</sequence>
<evidence type="ECO:0000313" key="2">
    <source>
        <dbReference type="EMBL" id="MBK6004586.1"/>
    </source>
</evidence>
<dbReference type="Gene3D" id="3.40.50.150">
    <property type="entry name" value="Vaccinia Virus protein VP39"/>
    <property type="match status" value="1"/>
</dbReference>
<dbReference type="SUPFAM" id="SSF53335">
    <property type="entry name" value="S-adenosyl-L-methionine-dependent methyltransferases"/>
    <property type="match status" value="1"/>
</dbReference>
<organism evidence="2 3">
    <name type="scientific">Ramlibacter ginsenosidimutans</name>
    <dbReference type="NCBI Taxonomy" id="502333"/>
    <lineage>
        <taxon>Bacteria</taxon>
        <taxon>Pseudomonadati</taxon>
        <taxon>Pseudomonadota</taxon>
        <taxon>Betaproteobacteria</taxon>
        <taxon>Burkholderiales</taxon>
        <taxon>Comamonadaceae</taxon>
        <taxon>Ramlibacter</taxon>
    </lineage>
</organism>
<dbReference type="GO" id="GO:0008168">
    <property type="term" value="F:methyltransferase activity"/>
    <property type="evidence" value="ECO:0007669"/>
    <property type="project" value="UniProtKB-KW"/>
</dbReference>